<keyword evidence="9" id="KW-0808">Transferase</keyword>
<accession>A0ABR5S7D1</accession>
<name>A0ABR5S7D1_9MICO</name>
<comment type="caution">
    <text evidence="13">The sequence shown here is derived from an EMBL/GenBank/DDBJ whole genome shotgun (WGS) entry which is preliminary data.</text>
</comment>
<keyword evidence="9" id="KW-0489">Methyltransferase</keyword>
<evidence type="ECO:0000313" key="14">
    <source>
        <dbReference type="Proteomes" id="UP000078335"/>
    </source>
</evidence>
<feature type="transmembrane region" description="Helical" evidence="10">
    <location>
        <begin position="144"/>
        <end position="162"/>
    </location>
</feature>
<evidence type="ECO:0000259" key="12">
    <source>
        <dbReference type="Pfam" id="PF06750"/>
    </source>
</evidence>
<feature type="transmembrane region" description="Helical" evidence="10">
    <location>
        <begin position="84"/>
        <end position="106"/>
    </location>
</feature>
<keyword evidence="4" id="KW-0997">Cell inner membrane</keyword>
<evidence type="ECO:0000256" key="10">
    <source>
        <dbReference type="SAM" id="Phobius"/>
    </source>
</evidence>
<comment type="subcellular location">
    <subcellularLocation>
        <location evidence="1">Cell inner membrane</location>
        <topology evidence="1">Multi-pass membrane protein</topology>
    </subcellularLocation>
    <subcellularLocation>
        <location evidence="9">Cell membrane</location>
        <topology evidence="9">Multi-pass membrane protein</topology>
    </subcellularLocation>
</comment>
<dbReference type="InterPro" id="IPR050882">
    <property type="entry name" value="Prepilin_peptidase/N-MTase"/>
</dbReference>
<evidence type="ECO:0000256" key="3">
    <source>
        <dbReference type="ARBA" id="ARBA00022475"/>
    </source>
</evidence>
<evidence type="ECO:0000256" key="2">
    <source>
        <dbReference type="ARBA" id="ARBA00005801"/>
    </source>
</evidence>
<keyword evidence="9" id="KW-0645">Protease</keyword>
<dbReference type="Pfam" id="PF06750">
    <property type="entry name" value="A24_N_bact"/>
    <property type="match status" value="1"/>
</dbReference>
<dbReference type="PANTHER" id="PTHR30487:SF0">
    <property type="entry name" value="PREPILIN LEADER PEPTIDASE_N-METHYLTRANSFERASE-RELATED"/>
    <property type="match status" value="1"/>
</dbReference>
<dbReference type="EMBL" id="LDRB01000026">
    <property type="protein sequence ID" value="KTR40849.1"/>
    <property type="molecule type" value="Genomic_DNA"/>
</dbReference>
<dbReference type="InterPro" id="IPR014032">
    <property type="entry name" value="Peptidase_A24A_bac"/>
</dbReference>
<keyword evidence="9" id="KW-0378">Hydrolase</keyword>
<feature type="domain" description="Prepilin peptidase A24 N-terminal" evidence="12">
    <location>
        <begin position="18"/>
        <end position="98"/>
    </location>
</feature>
<evidence type="ECO:0000256" key="4">
    <source>
        <dbReference type="ARBA" id="ARBA00022519"/>
    </source>
</evidence>
<dbReference type="InterPro" id="IPR010627">
    <property type="entry name" value="Prepilin_pept_A24_N"/>
</dbReference>
<dbReference type="InterPro" id="IPR000045">
    <property type="entry name" value="Prepilin_IV_endopep_pep"/>
</dbReference>
<evidence type="ECO:0000259" key="11">
    <source>
        <dbReference type="Pfam" id="PF01478"/>
    </source>
</evidence>
<evidence type="ECO:0000256" key="5">
    <source>
        <dbReference type="ARBA" id="ARBA00022692"/>
    </source>
</evidence>
<dbReference type="Gene3D" id="1.20.120.1220">
    <property type="match status" value="1"/>
</dbReference>
<feature type="transmembrane region" description="Helical" evidence="10">
    <location>
        <begin position="112"/>
        <end position="132"/>
    </location>
</feature>
<gene>
    <name evidence="13" type="ORF">NS263_06440</name>
</gene>
<evidence type="ECO:0000256" key="7">
    <source>
        <dbReference type="ARBA" id="ARBA00023136"/>
    </source>
</evidence>
<reference evidence="13 14" key="1">
    <citation type="journal article" date="2016" name="Front. Microbiol.">
        <title>Genomic Resource of Rice Seed Associated Bacteria.</title>
        <authorList>
            <person name="Midha S."/>
            <person name="Bansal K."/>
            <person name="Sharma S."/>
            <person name="Kumar N."/>
            <person name="Patil P.P."/>
            <person name="Chaudhry V."/>
            <person name="Patil P.B."/>
        </authorList>
    </citation>
    <scope>NUCLEOTIDE SEQUENCE [LARGE SCALE GENOMIC DNA]</scope>
    <source>
        <strain evidence="13 14">NS263</strain>
    </source>
</reference>
<keyword evidence="9" id="KW-0511">Multifunctional enzyme</keyword>
<comment type="similarity">
    <text evidence="2 8">Belongs to the peptidase A24 family.</text>
</comment>
<feature type="transmembrane region" description="Helical" evidence="10">
    <location>
        <begin position="249"/>
        <end position="271"/>
    </location>
</feature>
<sequence>MVIGVPPVLLLAVLSGGVGLLIGSFLNVVIHRVPAGLSVVRPRSACPTCHTPIRPRDNVPVLSWVVLGGRCRDCRTSISPRYPLVELATGLLFAVVAWGAVAAPPISSDGTAGLPVVLAFLYLMAISVALTMIDLDVHRLPDRIVLPAYPVLLVLFALGSALSGDWVAFLRGLAGMAALAASYLLLAVLVPGGMGFGDVKLAGVLGLALAYLGWGPLAVGSFAAFLLGGTFALVLVATRRAGRRSGIPFGPWMVCGAWVGVLFGADLWNAYLALLGIG</sequence>
<dbReference type="EC" id="2.1.1.-" evidence="9"/>
<dbReference type="PANTHER" id="PTHR30487">
    <property type="entry name" value="TYPE 4 PREPILIN-LIKE PROTEINS LEADER PEPTIDE-PROCESSING ENZYME"/>
    <property type="match status" value="1"/>
</dbReference>
<evidence type="ECO:0000256" key="1">
    <source>
        <dbReference type="ARBA" id="ARBA00004429"/>
    </source>
</evidence>
<keyword evidence="14" id="KW-1185">Reference proteome</keyword>
<keyword evidence="6 10" id="KW-1133">Transmembrane helix</keyword>
<feature type="transmembrane region" description="Helical" evidence="10">
    <location>
        <begin position="6"/>
        <end position="30"/>
    </location>
</feature>
<evidence type="ECO:0000256" key="9">
    <source>
        <dbReference type="RuleBase" id="RU003794"/>
    </source>
</evidence>
<dbReference type="Proteomes" id="UP000078335">
    <property type="component" value="Unassembled WGS sequence"/>
</dbReference>
<organism evidence="13 14">
    <name type="scientific">Curtobacterium oceanosedimentum</name>
    <dbReference type="NCBI Taxonomy" id="465820"/>
    <lineage>
        <taxon>Bacteria</taxon>
        <taxon>Bacillati</taxon>
        <taxon>Actinomycetota</taxon>
        <taxon>Actinomycetes</taxon>
        <taxon>Micrococcales</taxon>
        <taxon>Microbacteriaceae</taxon>
        <taxon>Curtobacterium</taxon>
    </lineage>
</organism>
<protein>
    <recommendedName>
        <fullName evidence="9">Prepilin leader peptidase/N-methyltransferase</fullName>
        <ecNumber evidence="9">2.1.1.-</ecNumber>
        <ecNumber evidence="9">3.4.23.43</ecNumber>
    </recommendedName>
</protein>
<keyword evidence="7 10" id="KW-0472">Membrane</keyword>
<keyword evidence="3" id="KW-1003">Cell membrane</keyword>
<keyword evidence="5 9" id="KW-0812">Transmembrane</keyword>
<comment type="function">
    <text evidence="9">Plays an essential role in type IV pili and type II pseudopili formation by proteolytically removing the leader sequence from substrate proteins and subsequently monomethylating the alpha-amino group of the newly exposed N-terminal phenylalanine.</text>
</comment>
<feature type="transmembrane region" description="Helical" evidence="10">
    <location>
        <begin position="220"/>
        <end position="237"/>
    </location>
</feature>
<evidence type="ECO:0000256" key="8">
    <source>
        <dbReference type="RuleBase" id="RU003793"/>
    </source>
</evidence>
<evidence type="ECO:0000256" key="6">
    <source>
        <dbReference type="ARBA" id="ARBA00022989"/>
    </source>
</evidence>
<feature type="domain" description="Prepilin type IV endopeptidase peptidase" evidence="11">
    <location>
        <begin position="122"/>
        <end position="233"/>
    </location>
</feature>
<dbReference type="PRINTS" id="PR00864">
    <property type="entry name" value="PREPILNPTASE"/>
</dbReference>
<evidence type="ECO:0000313" key="13">
    <source>
        <dbReference type="EMBL" id="KTR40849.1"/>
    </source>
</evidence>
<dbReference type="EC" id="3.4.23.43" evidence="9"/>
<feature type="transmembrane region" description="Helical" evidence="10">
    <location>
        <begin position="168"/>
        <end position="190"/>
    </location>
</feature>
<proteinExistence type="inferred from homology"/>
<comment type="catalytic activity">
    <reaction evidence="9">
        <text>Typically cleaves a -Gly-|-Phe- bond to release an N-terminal, basic peptide of 5-8 residues from type IV prepilin, and then N-methylates the new N-terminal amino group, the methyl donor being S-adenosyl-L-methionine.</text>
        <dbReference type="EC" id="3.4.23.43"/>
    </reaction>
</comment>
<dbReference type="Pfam" id="PF01478">
    <property type="entry name" value="Peptidase_A24"/>
    <property type="match status" value="1"/>
</dbReference>